<keyword evidence="3" id="KW-1003">Cell membrane</keyword>
<evidence type="ECO:0000256" key="2">
    <source>
        <dbReference type="ARBA" id="ARBA00022448"/>
    </source>
</evidence>
<evidence type="ECO:0000256" key="4">
    <source>
        <dbReference type="ARBA" id="ARBA00022692"/>
    </source>
</evidence>
<evidence type="ECO:0000313" key="9">
    <source>
        <dbReference type="EMBL" id="QHC55133.1"/>
    </source>
</evidence>
<dbReference type="AlphaFoldDB" id="A0AAE6RK03"/>
<evidence type="ECO:0000256" key="5">
    <source>
        <dbReference type="ARBA" id="ARBA00022989"/>
    </source>
</evidence>
<feature type="transmembrane region" description="Helical" evidence="7">
    <location>
        <begin position="251"/>
        <end position="272"/>
    </location>
</feature>
<dbReference type="RefSeq" id="WP_132505600.1">
    <property type="nucleotide sequence ID" value="NZ_CP047186.1"/>
</dbReference>
<dbReference type="PROSITE" id="PS00216">
    <property type="entry name" value="SUGAR_TRANSPORT_1"/>
    <property type="match status" value="1"/>
</dbReference>
<feature type="transmembrane region" description="Helical" evidence="7">
    <location>
        <begin position="306"/>
        <end position="329"/>
    </location>
</feature>
<feature type="transmembrane region" description="Helical" evidence="7">
    <location>
        <begin position="48"/>
        <end position="70"/>
    </location>
</feature>
<evidence type="ECO:0000313" key="10">
    <source>
        <dbReference type="Proteomes" id="UP000465031"/>
    </source>
</evidence>
<keyword evidence="2" id="KW-0813">Transport</keyword>
<dbReference type="GO" id="GO:0005886">
    <property type="term" value="C:plasma membrane"/>
    <property type="evidence" value="ECO:0007669"/>
    <property type="project" value="UniProtKB-SubCell"/>
</dbReference>
<feature type="transmembrane region" description="Helical" evidence="7">
    <location>
        <begin position="212"/>
        <end position="239"/>
    </location>
</feature>
<feature type="transmembrane region" description="Helical" evidence="7">
    <location>
        <begin position="341"/>
        <end position="363"/>
    </location>
</feature>
<dbReference type="EMBL" id="CP047186">
    <property type="protein sequence ID" value="QHC55133.1"/>
    <property type="molecule type" value="Genomic_DNA"/>
</dbReference>
<keyword evidence="4 7" id="KW-0812">Transmembrane</keyword>
<evidence type="ECO:0000259" key="8">
    <source>
        <dbReference type="PROSITE" id="PS50850"/>
    </source>
</evidence>
<feature type="transmembrane region" description="Helical" evidence="7">
    <location>
        <begin position="279"/>
        <end position="300"/>
    </location>
</feature>
<dbReference type="InterPro" id="IPR036259">
    <property type="entry name" value="MFS_trans_sf"/>
</dbReference>
<comment type="subcellular location">
    <subcellularLocation>
        <location evidence="1">Cell membrane</location>
        <topology evidence="1">Multi-pass membrane protein</topology>
    </subcellularLocation>
</comment>
<dbReference type="SUPFAM" id="SSF103473">
    <property type="entry name" value="MFS general substrate transporter"/>
    <property type="match status" value="1"/>
</dbReference>
<sequence>MRTAAAGRPRFGRRGSFWIATLVLALCLWSSGSPSVLYPSYAEEWDLSPVVVTSVFGAYPVALLLALLVVGDLSDVIGRRRTMLLGMALISVSAVAFSFAAGVGLLYLGRGLQGLGTALALSAASASLVDNNVSARDRLPAALTTVSTSAGLTLSLLLSGALAQYAPLPLQLSYWVLAGVGVGSLVLLALTRDDRPTAAGRWRPRLPHVPTGLGRAFACATLAVSVAYATGALVLSLGAQMARELTGTTDLLVIGAALALSPVVIGVTALAIQRLHPHVSIVIGAVVAVAGLALMEWTAAAGSLPLFLAFAAVSGVGYSLSFSGGLALIGRVAPAEHRGSMISAVYLLSYLGQASTAVAAGAVATSHGLELAIDVVAPAVALLCLAAGVVALVDLRHRRVARPVSV</sequence>
<evidence type="ECO:0000256" key="6">
    <source>
        <dbReference type="ARBA" id="ARBA00023136"/>
    </source>
</evidence>
<protein>
    <submittedName>
        <fullName evidence="9">MFS transporter</fullName>
    </submittedName>
</protein>
<dbReference type="KEGG" id="rte:GSU10_05455"/>
<feature type="transmembrane region" description="Helical" evidence="7">
    <location>
        <begin position="141"/>
        <end position="166"/>
    </location>
</feature>
<dbReference type="InterPro" id="IPR011701">
    <property type="entry name" value="MFS"/>
</dbReference>
<accession>A0AAE6RK03</accession>
<keyword evidence="6 7" id="KW-0472">Membrane</keyword>
<dbReference type="PROSITE" id="PS50850">
    <property type="entry name" value="MFS"/>
    <property type="match status" value="1"/>
</dbReference>
<feature type="transmembrane region" description="Helical" evidence="7">
    <location>
        <begin position="112"/>
        <end position="129"/>
    </location>
</feature>
<evidence type="ECO:0000256" key="7">
    <source>
        <dbReference type="SAM" id="Phobius"/>
    </source>
</evidence>
<evidence type="ECO:0000256" key="3">
    <source>
        <dbReference type="ARBA" id="ARBA00022475"/>
    </source>
</evidence>
<keyword evidence="5 7" id="KW-1133">Transmembrane helix</keyword>
<dbReference type="Pfam" id="PF07690">
    <property type="entry name" value="MFS_1"/>
    <property type="match status" value="1"/>
</dbReference>
<feature type="domain" description="Major facilitator superfamily (MFS) profile" evidence="8">
    <location>
        <begin position="16"/>
        <end position="399"/>
    </location>
</feature>
<dbReference type="PANTHER" id="PTHR23517">
    <property type="entry name" value="RESISTANCE PROTEIN MDTM, PUTATIVE-RELATED-RELATED"/>
    <property type="match status" value="1"/>
</dbReference>
<dbReference type="Gene3D" id="1.20.1250.20">
    <property type="entry name" value="MFS general substrate transporter like domains"/>
    <property type="match status" value="1"/>
</dbReference>
<dbReference type="GO" id="GO:0022857">
    <property type="term" value="F:transmembrane transporter activity"/>
    <property type="evidence" value="ECO:0007669"/>
    <property type="project" value="InterPro"/>
</dbReference>
<dbReference type="InterPro" id="IPR005829">
    <property type="entry name" value="Sugar_transporter_CS"/>
</dbReference>
<name>A0AAE6RK03_9MICO</name>
<dbReference type="InterPro" id="IPR020846">
    <property type="entry name" value="MFS_dom"/>
</dbReference>
<gene>
    <name evidence="9" type="ORF">GSU10_05455</name>
</gene>
<dbReference type="InterPro" id="IPR050171">
    <property type="entry name" value="MFS_Transporters"/>
</dbReference>
<proteinExistence type="predicted"/>
<feature type="transmembrane region" description="Helical" evidence="7">
    <location>
        <begin position="82"/>
        <end position="106"/>
    </location>
</feature>
<feature type="transmembrane region" description="Helical" evidence="7">
    <location>
        <begin position="375"/>
        <end position="393"/>
    </location>
</feature>
<organism evidence="9 10">
    <name type="scientific">Rathayibacter tanaceti</name>
    <dbReference type="NCBI Taxonomy" id="1671680"/>
    <lineage>
        <taxon>Bacteria</taxon>
        <taxon>Bacillati</taxon>
        <taxon>Actinomycetota</taxon>
        <taxon>Actinomycetes</taxon>
        <taxon>Micrococcales</taxon>
        <taxon>Microbacteriaceae</taxon>
        <taxon>Rathayibacter</taxon>
    </lineage>
</organism>
<reference evidence="10" key="1">
    <citation type="submission" date="2019-12" db="EMBL/GenBank/DDBJ databases">
        <title>Complete and draft genome sequences of new strains and members of some known species of the genus Rathayibacter isolated from plants.</title>
        <authorList>
            <person name="Tarlachkov S.V."/>
            <person name="Starodumova I.P."/>
            <person name="Dorofeeva L.V."/>
            <person name="Prisyazhnaya N.V."/>
            <person name="Leyn S."/>
            <person name="Zlamal J."/>
            <person name="Elan M."/>
            <person name="Osterman A.L."/>
            <person name="Nadler S."/>
            <person name="Subbotin S.A."/>
            <person name="Evtushenko L.I."/>
        </authorList>
    </citation>
    <scope>NUCLEOTIDE SEQUENCE [LARGE SCALE GENOMIC DNA]</scope>
    <source>
        <strain evidence="10">VKM Ac-2761</strain>
    </source>
</reference>
<feature type="transmembrane region" description="Helical" evidence="7">
    <location>
        <begin position="172"/>
        <end position="191"/>
    </location>
</feature>
<evidence type="ECO:0000256" key="1">
    <source>
        <dbReference type="ARBA" id="ARBA00004651"/>
    </source>
</evidence>
<dbReference type="Proteomes" id="UP000465031">
    <property type="component" value="Chromosome"/>
</dbReference>